<keyword evidence="3" id="KW-0540">Nuclease</keyword>
<evidence type="ECO:0000313" key="2">
    <source>
        <dbReference type="EMBL" id="GLY58540.1"/>
    </source>
</evidence>
<dbReference type="EMBL" id="BSTG01000004">
    <property type="protein sequence ID" value="GLY58540.1"/>
    <property type="molecule type" value="Genomic_DNA"/>
</dbReference>
<sequence length="246" mass="26779">MSSPKLKCPEARGRRVKDKTVLRLVAAAGGWCEKPDCPTGFLWHELPTGDAVRLAEVAHIVAASDDGPRGDDAVATEELVEFDNLILLCPNCHTIVDRAPEAFPVERMRQWKSEHETRLRSMLGVRVFDSRAEALVELRRLLAAGKAVHATYGPGSPASRHPESAATWQREVAEVILPNNTKVSALLEVNAALLRAEEFAVVGEFDAHRRALEARHLGVDVGVAAPTFPTAVENVFSDEPGEVEAV</sequence>
<dbReference type="EMBL" id="CP041694">
    <property type="protein sequence ID" value="QDP75777.1"/>
    <property type="molecule type" value="Genomic_DNA"/>
</dbReference>
<gene>
    <name evidence="2" type="ORF">Ccel01_31420</name>
    <name evidence="3" type="ORF">FOG94_12180</name>
</gene>
<dbReference type="AlphaFoldDB" id="A0AAV5P935"/>
<reference evidence="3 4" key="1">
    <citation type="submission" date="2019-07" db="EMBL/GenBank/DDBJ databases">
        <title>Complete Genome Sequence and Methylome Analysis of Arthrobacter luteus NEB113.</title>
        <authorList>
            <person name="Fomenkov A."/>
            <person name="Anton B.P."/>
            <person name="Vincze T."/>
            <person name="Roberts R.J."/>
        </authorList>
    </citation>
    <scope>NUCLEOTIDE SEQUENCE [LARGE SCALE GENOMIC DNA]</scope>
    <source>
        <strain evidence="3 4">NEB113</strain>
    </source>
</reference>
<evidence type="ECO:0000313" key="5">
    <source>
        <dbReference type="Proteomes" id="UP001165168"/>
    </source>
</evidence>
<name>A0AAV5P935_CELCE</name>
<feature type="domain" description="HNH nuclease" evidence="1">
    <location>
        <begin position="53"/>
        <end position="97"/>
    </location>
</feature>
<dbReference type="Proteomes" id="UP000319068">
    <property type="component" value="Chromosome"/>
</dbReference>
<proteinExistence type="predicted"/>
<protein>
    <submittedName>
        <fullName evidence="3">HNH endonuclease</fullName>
    </submittedName>
</protein>
<evidence type="ECO:0000313" key="3">
    <source>
        <dbReference type="EMBL" id="QDP75777.1"/>
    </source>
</evidence>
<evidence type="ECO:0000313" key="4">
    <source>
        <dbReference type="Proteomes" id="UP000319068"/>
    </source>
</evidence>
<dbReference type="Proteomes" id="UP001165168">
    <property type="component" value="Unassembled WGS sequence"/>
</dbReference>
<dbReference type="GO" id="GO:0004519">
    <property type="term" value="F:endonuclease activity"/>
    <property type="evidence" value="ECO:0007669"/>
    <property type="project" value="UniProtKB-KW"/>
</dbReference>
<keyword evidence="3" id="KW-0378">Hydrolase</keyword>
<evidence type="ECO:0000259" key="1">
    <source>
        <dbReference type="Pfam" id="PF13391"/>
    </source>
</evidence>
<organism evidence="2 5">
    <name type="scientific">Cellulosimicrobium cellulans</name>
    <name type="common">Arthrobacter luteus</name>
    <dbReference type="NCBI Taxonomy" id="1710"/>
    <lineage>
        <taxon>Bacteria</taxon>
        <taxon>Bacillati</taxon>
        <taxon>Actinomycetota</taxon>
        <taxon>Actinomycetes</taxon>
        <taxon>Micrococcales</taxon>
        <taxon>Promicromonosporaceae</taxon>
        <taxon>Cellulosimicrobium</taxon>
    </lineage>
</organism>
<dbReference type="CDD" id="cd00085">
    <property type="entry name" value="HNHc"/>
    <property type="match status" value="1"/>
</dbReference>
<dbReference type="RefSeq" id="WP_137280541.1">
    <property type="nucleotide sequence ID" value="NZ_BSTG01000004.1"/>
</dbReference>
<keyword evidence="3" id="KW-0255">Endonuclease</keyword>
<accession>A0AAV5P935</accession>
<dbReference type="Pfam" id="PF13391">
    <property type="entry name" value="HNH_2"/>
    <property type="match status" value="1"/>
</dbReference>
<keyword evidence="4" id="KW-1185">Reference proteome</keyword>
<reference evidence="2" key="2">
    <citation type="submission" date="2023-03" db="EMBL/GenBank/DDBJ databases">
        <title>Cellulosimicrobium cellulans NBRC 103059.</title>
        <authorList>
            <person name="Ichikawa N."/>
            <person name="Sato H."/>
            <person name="Tonouchi N."/>
        </authorList>
    </citation>
    <scope>NUCLEOTIDE SEQUENCE</scope>
    <source>
        <strain evidence="2">NBRC 103059</strain>
    </source>
</reference>
<dbReference type="InterPro" id="IPR003615">
    <property type="entry name" value="HNH_nuc"/>
</dbReference>